<dbReference type="PANTHER" id="PTHR47481:SF21">
    <property type="entry name" value="BASIC-LEUCINE ZIPPER TRANSCRIPTION FACTOR Q-RELATED"/>
    <property type="match status" value="1"/>
</dbReference>
<feature type="compositionally biased region" description="Polar residues" evidence="1">
    <location>
        <begin position="265"/>
        <end position="292"/>
    </location>
</feature>
<protein>
    <submittedName>
        <fullName evidence="2">Retrovirus-related Pol polyprotein from transposon TNT 1-94</fullName>
    </submittedName>
</protein>
<dbReference type="Proteomes" id="UP000233837">
    <property type="component" value="Unassembled WGS sequence"/>
</dbReference>
<feature type="region of interest" description="Disordered" evidence="1">
    <location>
        <begin position="253"/>
        <end position="292"/>
    </location>
</feature>
<keyword evidence="3" id="KW-1185">Reference proteome</keyword>
<dbReference type="EMBL" id="KZ502980">
    <property type="protein sequence ID" value="PKU69917.1"/>
    <property type="molecule type" value="Genomic_DNA"/>
</dbReference>
<reference evidence="2 3" key="2">
    <citation type="journal article" date="2017" name="Nature">
        <title>The Apostasia genome and the evolution of orchids.</title>
        <authorList>
            <person name="Zhang G.Q."/>
            <person name="Liu K.W."/>
            <person name="Li Z."/>
            <person name="Lohaus R."/>
            <person name="Hsiao Y.Y."/>
            <person name="Niu S.C."/>
            <person name="Wang J.Y."/>
            <person name="Lin Y.C."/>
            <person name="Xu Q."/>
            <person name="Chen L.J."/>
            <person name="Yoshida K."/>
            <person name="Fujiwara S."/>
            <person name="Wang Z.W."/>
            <person name="Zhang Y.Q."/>
            <person name="Mitsuda N."/>
            <person name="Wang M."/>
            <person name="Liu G.H."/>
            <person name="Pecoraro L."/>
            <person name="Huang H.X."/>
            <person name="Xiao X.J."/>
            <person name="Lin M."/>
            <person name="Wu X.Y."/>
            <person name="Wu W.L."/>
            <person name="Chen Y.Y."/>
            <person name="Chang S.B."/>
            <person name="Sakamoto S."/>
            <person name="Ohme-Takagi M."/>
            <person name="Yagi M."/>
            <person name="Zeng S.J."/>
            <person name="Shen C.Y."/>
            <person name="Yeh C.M."/>
            <person name="Luo Y.B."/>
            <person name="Tsai W.C."/>
            <person name="Van de Peer Y."/>
            <person name="Liu Z.J."/>
        </authorList>
    </citation>
    <scope>NUCLEOTIDE SEQUENCE [LARGE SCALE GENOMIC DNA]</scope>
    <source>
        <tissue evidence="2">The whole plant</tissue>
    </source>
</reference>
<gene>
    <name evidence="2" type="ORF">MA16_Dca026532</name>
</gene>
<organism evidence="2 3">
    <name type="scientific">Dendrobium catenatum</name>
    <dbReference type="NCBI Taxonomy" id="906689"/>
    <lineage>
        <taxon>Eukaryota</taxon>
        <taxon>Viridiplantae</taxon>
        <taxon>Streptophyta</taxon>
        <taxon>Embryophyta</taxon>
        <taxon>Tracheophyta</taxon>
        <taxon>Spermatophyta</taxon>
        <taxon>Magnoliopsida</taxon>
        <taxon>Liliopsida</taxon>
        <taxon>Asparagales</taxon>
        <taxon>Orchidaceae</taxon>
        <taxon>Epidendroideae</taxon>
        <taxon>Malaxideae</taxon>
        <taxon>Dendrobiinae</taxon>
        <taxon>Dendrobium</taxon>
    </lineage>
</organism>
<dbReference type="GO" id="GO:0003676">
    <property type="term" value="F:nucleic acid binding"/>
    <property type="evidence" value="ECO:0007669"/>
    <property type="project" value="InterPro"/>
</dbReference>
<dbReference type="AlphaFoldDB" id="A0A2I0W2N2"/>
<dbReference type="PANTHER" id="PTHR47481">
    <property type="match status" value="1"/>
</dbReference>
<dbReference type="InterPro" id="IPR036875">
    <property type="entry name" value="Znf_CCHC_sf"/>
</dbReference>
<reference evidence="2 3" key="1">
    <citation type="journal article" date="2016" name="Sci. Rep.">
        <title>The Dendrobium catenatum Lindl. genome sequence provides insights into polysaccharide synthase, floral development and adaptive evolution.</title>
        <authorList>
            <person name="Zhang G.Q."/>
            <person name="Xu Q."/>
            <person name="Bian C."/>
            <person name="Tsai W.C."/>
            <person name="Yeh C.M."/>
            <person name="Liu K.W."/>
            <person name="Yoshida K."/>
            <person name="Zhang L.S."/>
            <person name="Chang S.B."/>
            <person name="Chen F."/>
            <person name="Shi Y."/>
            <person name="Su Y.Y."/>
            <person name="Zhang Y.Q."/>
            <person name="Chen L.J."/>
            <person name="Yin Y."/>
            <person name="Lin M."/>
            <person name="Huang H."/>
            <person name="Deng H."/>
            <person name="Wang Z.W."/>
            <person name="Zhu S.L."/>
            <person name="Zhao X."/>
            <person name="Deng C."/>
            <person name="Niu S.C."/>
            <person name="Huang J."/>
            <person name="Wang M."/>
            <person name="Liu G.H."/>
            <person name="Yang H.J."/>
            <person name="Xiao X.J."/>
            <person name="Hsiao Y.Y."/>
            <person name="Wu W.L."/>
            <person name="Chen Y.Y."/>
            <person name="Mitsuda N."/>
            <person name="Ohme-Takagi M."/>
            <person name="Luo Y.B."/>
            <person name="Van de Peer Y."/>
            <person name="Liu Z.J."/>
        </authorList>
    </citation>
    <scope>NUCLEOTIDE SEQUENCE [LARGE SCALE GENOMIC DNA]</scope>
    <source>
        <tissue evidence="2">The whole plant</tissue>
    </source>
</reference>
<evidence type="ECO:0000256" key="1">
    <source>
        <dbReference type="SAM" id="MobiDB-lite"/>
    </source>
</evidence>
<dbReference type="Pfam" id="PF14223">
    <property type="entry name" value="Retrotran_gag_2"/>
    <property type="match status" value="1"/>
</dbReference>
<feature type="region of interest" description="Disordered" evidence="1">
    <location>
        <begin position="371"/>
        <end position="401"/>
    </location>
</feature>
<evidence type="ECO:0000313" key="3">
    <source>
        <dbReference type="Proteomes" id="UP000233837"/>
    </source>
</evidence>
<dbReference type="SUPFAM" id="SSF57756">
    <property type="entry name" value="Retrovirus zinc finger-like domains"/>
    <property type="match status" value="1"/>
</dbReference>
<sequence>MSINNSIDTSPSPSPADIFTASGDFASPQIPSSLKFLMNSIKNVTAQTLTAENHSLWRSQVLKLFRANGFDGFLTGSTPPPPPQITSNSGQIISNPAYNTWILIDQNLAAALYAIISPSILPYVLSVNHCSEIWQTLETRLQSCTRSRIAHLKNELHSLSMKEKTMTQYLLAVKATVDSLAAAGSPVDVEDVIHYTLNGLPNTYQAFKTAIRTNLRSMSLDELYTLLCSEELNIAHENLKDLQTLNLAGNQTALTANRGRGRGRSSQPRNKPMNRPSQQSNPPRGNKPTRPSITCQICGKFGHSAVKCWYRHDDSYATEPSPALFTTPSQATPSEWYLDSGASNHLTSDPNQIQQAQTYTGSSQVILGNGHQIPIHNTSKGILPTPTRPEDPPPSSHGSIY</sequence>
<name>A0A2I0W2N2_9ASPA</name>
<proteinExistence type="predicted"/>
<dbReference type="GO" id="GO:0008270">
    <property type="term" value="F:zinc ion binding"/>
    <property type="evidence" value="ECO:0007669"/>
    <property type="project" value="InterPro"/>
</dbReference>
<evidence type="ECO:0000313" key="2">
    <source>
        <dbReference type="EMBL" id="PKU69917.1"/>
    </source>
</evidence>
<accession>A0A2I0W2N2</accession>